<evidence type="ECO:0000313" key="2">
    <source>
        <dbReference type="EMBL" id="KAL3774336.1"/>
    </source>
</evidence>
<name>A0ABD3NIF0_9STRA</name>
<sequence>MNSTKNDKASPSKPKRPLTPYNIFYRFKRAKIIQAISTSNGSLGKAAVLKLVRAIPGLEDMSSSELKLLHPKEKYARSRDIVRREMRDRLLPFEGKRSHRKTHPGMIEFLEMSRMMCDQWKLVDGLTKTIFKELAEEGKRQHRQRNSKDETDTSSSSKGIDQDDAFDKLLQDLAVNEEDSRDTEDSDVLTANTMPLLTIKPQDDTASNQCFPSSSNIVTPITSRPKVQISFDAFEGKIPLDSSGDEEDDFCKYIDSHIHLVDDADHDDIFDHDESVPNTLVDLINMDESIDHCRLAAV</sequence>
<evidence type="ECO:0000313" key="3">
    <source>
        <dbReference type="Proteomes" id="UP001530400"/>
    </source>
</evidence>
<evidence type="ECO:0000256" key="1">
    <source>
        <dbReference type="SAM" id="MobiDB-lite"/>
    </source>
</evidence>
<dbReference type="Proteomes" id="UP001530400">
    <property type="component" value="Unassembled WGS sequence"/>
</dbReference>
<dbReference type="Gene3D" id="1.10.30.10">
    <property type="entry name" value="High mobility group box domain"/>
    <property type="match status" value="1"/>
</dbReference>
<dbReference type="SUPFAM" id="SSF47095">
    <property type="entry name" value="HMG-box"/>
    <property type="match status" value="2"/>
</dbReference>
<proteinExistence type="predicted"/>
<reference evidence="2 3" key="1">
    <citation type="submission" date="2024-10" db="EMBL/GenBank/DDBJ databases">
        <title>Updated reference genomes for cyclostephanoid diatoms.</title>
        <authorList>
            <person name="Roberts W.R."/>
            <person name="Alverson A.J."/>
        </authorList>
    </citation>
    <scope>NUCLEOTIDE SEQUENCE [LARGE SCALE GENOMIC DNA]</scope>
    <source>
        <strain evidence="2 3">AJA010-31</strain>
    </source>
</reference>
<comment type="caution">
    <text evidence="2">The sequence shown here is derived from an EMBL/GenBank/DDBJ whole genome shotgun (WGS) entry which is preliminary data.</text>
</comment>
<feature type="region of interest" description="Disordered" evidence="1">
    <location>
        <begin position="136"/>
        <end position="162"/>
    </location>
</feature>
<dbReference type="AlphaFoldDB" id="A0ABD3NIF0"/>
<dbReference type="EMBL" id="JALLPJ020001199">
    <property type="protein sequence ID" value="KAL3774336.1"/>
    <property type="molecule type" value="Genomic_DNA"/>
</dbReference>
<keyword evidence="3" id="KW-1185">Reference proteome</keyword>
<accession>A0ABD3NIF0</accession>
<dbReference type="InterPro" id="IPR036910">
    <property type="entry name" value="HMG_box_dom_sf"/>
</dbReference>
<organism evidence="2 3">
    <name type="scientific">Cyclotella atomus</name>
    <dbReference type="NCBI Taxonomy" id="382360"/>
    <lineage>
        <taxon>Eukaryota</taxon>
        <taxon>Sar</taxon>
        <taxon>Stramenopiles</taxon>
        <taxon>Ochrophyta</taxon>
        <taxon>Bacillariophyta</taxon>
        <taxon>Coscinodiscophyceae</taxon>
        <taxon>Thalassiosirophycidae</taxon>
        <taxon>Stephanodiscales</taxon>
        <taxon>Stephanodiscaceae</taxon>
        <taxon>Cyclotella</taxon>
    </lineage>
</organism>
<gene>
    <name evidence="2" type="ORF">ACHAWO_009283</name>
</gene>
<protein>
    <submittedName>
        <fullName evidence="2">Uncharacterized protein</fullName>
    </submittedName>
</protein>